<feature type="region of interest" description="Disordered" evidence="1">
    <location>
        <begin position="1716"/>
        <end position="1764"/>
    </location>
</feature>
<feature type="region of interest" description="Disordered" evidence="1">
    <location>
        <begin position="325"/>
        <end position="379"/>
    </location>
</feature>
<feature type="compositionally biased region" description="Basic and acidic residues" evidence="1">
    <location>
        <begin position="1828"/>
        <end position="1837"/>
    </location>
</feature>
<feature type="region of interest" description="Disordered" evidence="1">
    <location>
        <begin position="1064"/>
        <end position="1142"/>
    </location>
</feature>
<feature type="compositionally biased region" description="Low complexity" evidence="1">
    <location>
        <begin position="326"/>
        <end position="360"/>
    </location>
</feature>
<evidence type="ECO:0000256" key="1">
    <source>
        <dbReference type="SAM" id="MobiDB-lite"/>
    </source>
</evidence>
<feature type="compositionally biased region" description="Low complexity" evidence="1">
    <location>
        <begin position="1870"/>
        <end position="1882"/>
    </location>
</feature>
<name>A0AAD5K4F1_9FUNG</name>
<dbReference type="GO" id="GO:0008289">
    <property type="term" value="F:lipid binding"/>
    <property type="evidence" value="ECO:0007669"/>
    <property type="project" value="InterPro"/>
</dbReference>
<gene>
    <name evidence="3" type="ORF">BDA99DRAFT_503102</name>
</gene>
<comment type="caution">
    <text evidence="3">The sequence shown here is derived from an EMBL/GenBank/DDBJ whole genome shotgun (WGS) entry which is preliminary data.</text>
</comment>
<dbReference type="Proteomes" id="UP001209540">
    <property type="component" value="Unassembled WGS sequence"/>
</dbReference>
<feature type="compositionally biased region" description="Low complexity" evidence="1">
    <location>
        <begin position="1534"/>
        <end position="1550"/>
    </location>
</feature>
<dbReference type="EMBL" id="JAIXMP010000008">
    <property type="protein sequence ID" value="KAI9268960.1"/>
    <property type="molecule type" value="Genomic_DNA"/>
</dbReference>
<feature type="compositionally biased region" description="Polar residues" evidence="1">
    <location>
        <begin position="1841"/>
        <end position="1850"/>
    </location>
</feature>
<feature type="compositionally biased region" description="Polar residues" evidence="1">
    <location>
        <begin position="361"/>
        <end position="372"/>
    </location>
</feature>
<dbReference type="SUPFAM" id="SSF55961">
    <property type="entry name" value="Bet v1-like"/>
    <property type="match status" value="2"/>
</dbReference>
<accession>A0AAD5K4F1</accession>
<evidence type="ECO:0000313" key="4">
    <source>
        <dbReference type="Proteomes" id="UP001209540"/>
    </source>
</evidence>
<dbReference type="InterPro" id="IPR002913">
    <property type="entry name" value="START_lipid-bd_dom"/>
</dbReference>
<reference evidence="3" key="2">
    <citation type="submission" date="2023-02" db="EMBL/GenBank/DDBJ databases">
        <authorList>
            <consortium name="DOE Joint Genome Institute"/>
            <person name="Mondo S.J."/>
            <person name="Chang Y."/>
            <person name="Wang Y."/>
            <person name="Ahrendt S."/>
            <person name="Andreopoulos W."/>
            <person name="Barry K."/>
            <person name="Beard J."/>
            <person name="Benny G.L."/>
            <person name="Blankenship S."/>
            <person name="Bonito G."/>
            <person name="Cuomo C."/>
            <person name="Desiro A."/>
            <person name="Gervers K.A."/>
            <person name="Hundley H."/>
            <person name="Kuo A."/>
            <person name="LaButti K."/>
            <person name="Lang B.F."/>
            <person name="Lipzen A."/>
            <person name="O'Donnell K."/>
            <person name="Pangilinan J."/>
            <person name="Reynolds N."/>
            <person name="Sandor L."/>
            <person name="Smith M.W."/>
            <person name="Tsang A."/>
            <person name="Grigoriev I.V."/>
            <person name="Stajich J.E."/>
            <person name="Spatafora J.W."/>
        </authorList>
    </citation>
    <scope>NUCLEOTIDE SEQUENCE</scope>
    <source>
        <strain evidence="3">RSA 2281</strain>
    </source>
</reference>
<feature type="region of interest" description="Disordered" evidence="1">
    <location>
        <begin position="1806"/>
        <end position="1891"/>
    </location>
</feature>
<evidence type="ECO:0000313" key="3">
    <source>
        <dbReference type="EMBL" id="KAI9268960.1"/>
    </source>
</evidence>
<feature type="compositionally biased region" description="Low complexity" evidence="1">
    <location>
        <begin position="1467"/>
        <end position="1517"/>
    </location>
</feature>
<feature type="compositionally biased region" description="Polar residues" evidence="1">
    <location>
        <begin position="1096"/>
        <end position="1115"/>
    </location>
</feature>
<dbReference type="Pfam" id="PF01852">
    <property type="entry name" value="START"/>
    <property type="match status" value="1"/>
</dbReference>
<reference evidence="3" key="1">
    <citation type="journal article" date="2022" name="IScience">
        <title>Evolution of zygomycete secretomes and the origins of terrestrial fungal ecologies.</title>
        <authorList>
            <person name="Chang Y."/>
            <person name="Wang Y."/>
            <person name="Mondo S."/>
            <person name="Ahrendt S."/>
            <person name="Andreopoulos W."/>
            <person name="Barry K."/>
            <person name="Beard J."/>
            <person name="Benny G.L."/>
            <person name="Blankenship S."/>
            <person name="Bonito G."/>
            <person name="Cuomo C."/>
            <person name="Desiro A."/>
            <person name="Gervers K.A."/>
            <person name="Hundley H."/>
            <person name="Kuo A."/>
            <person name="LaButti K."/>
            <person name="Lang B.F."/>
            <person name="Lipzen A."/>
            <person name="O'Donnell K."/>
            <person name="Pangilinan J."/>
            <person name="Reynolds N."/>
            <person name="Sandor L."/>
            <person name="Smith M.E."/>
            <person name="Tsang A."/>
            <person name="Grigoriev I.V."/>
            <person name="Stajich J.E."/>
            <person name="Spatafora J.W."/>
        </authorList>
    </citation>
    <scope>NUCLEOTIDE SEQUENCE</scope>
    <source>
        <strain evidence="3">RSA 2281</strain>
    </source>
</reference>
<evidence type="ECO:0000259" key="2">
    <source>
        <dbReference type="Pfam" id="PF01852"/>
    </source>
</evidence>
<feature type="compositionally biased region" description="Low complexity" evidence="1">
    <location>
        <begin position="1083"/>
        <end position="1094"/>
    </location>
</feature>
<keyword evidence="4" id="KW-1185">Reference proteome</keyword>
<dbReference type="Gene3D" id="3.30.530.20">
    <property type="match status" value="3"/>
</dbReference>
<feature type="compositionally biased region" description="Low complexity" evidence="1">
    <location>
        <begin position="1817"/>
        <end position="1827"/>
    </location>
</feature>
<feature type="domain" description="START" evidence="2">
    <location>
        <begin position="786"/>
        <end position="906"/>
    </location>
</feature>
<feature type="compositionally biased region" description="Acidic residues" evidence="1">
    <location>
        <begin position="1751"/>
        <end position="1760"/>
    </location>
</feature>
<proteinExistence type="predicted"/>
<organism evidence="3 4">
    <name type="scientific">Phascolomyces articulosus</name>
    <dbReference type="NCBI Taxonomy" id="60185"/>
    <lineage>
        <taxon>Eukaryota</taxon>
        <taxon>Fungi</taxon>
        <taxon>Fungi incertae sedis</taxon>
        <taxon>Mucoromycota</taxon>
        <taxon>Mucoromycotina</taxon>
        <taxon>Mucoromycetes</taxon>
        <taxon>Mucorales</taxon>
        <taxon>Lichtheimiaceae</taxon>
        <taxon>Phascolomyces</taxon>
    </lineage>
</organism>
<dbReference type="InterPro" id="IPR023393">
    <property type="entry name" value="START-like_dom_sf"/>
</dbReference>
<feature type="compositionally biased region" description="Basic residues" evidence="1">
    <location>
        <begin position="1851"/>
        <end position="1861"/>
    </location>
</feature>
<feature type="region of interest" description="Disordered" evidence="1">
    <location>
        <begin position="635"/>
        <end position="704"/>
    </location>
</feature>
<sequence>MNPIKTSPQHDHERLESRLDILRGAINRFSHIINTDKQQQWKKLKTQNFSRSSRIHVHKRSGGASDIYKIQLDIPSRTDRTWSTTSWHALFQSVGTRKLWDQMMESVQILNRPSSNTLITHRTFKGSKEGCVFAEKITRKTNMIRHIATTTTPRRDDEQDAIACPALAGYDVRISPEDAPNLDSRVTFYYEIVSPTLSEDAIEPYVVSLVTGPLSTLALHGAPPGIIREPNATIKNVIYDSDQRVWELVYEVLNASNHRDGTGGGGSEPASPSTAVGSITIQTPRKGSFASASIPWQGGGSWDRGTTSPLQLASSLRHRRGSFMGSLLLPTQPSPTSSSSFSHTRGFSKSSASAFSPSSPRQLSSKQQQKIPTSSTGFSSSYTFGKDHLTDKKNGRMELRCTPDIVIELDSQTWALRSIVDIQLDVNVAGIGKLDSKMVDRFAQLCIRCYAEQQTGASVAAQEMDDHDNERYFLTLYHPPQLLQYLMEGNDAANLTREPTVFGTPRDEITVKLQLSPRKRKVKEYISSSSSSSSLPSPLLEQQDPMHFALFVNGKEWPFRSWMGEAVFIDESSGSSVSSDDYDEEANIDTDDDDHGVFADNMEDTDGIDEGDFTMTTDTTTQKLVSSIELEPIVAAPKTSHSEKTTTSLSSTENQHDTSNVVSSVGRRTVNDDNVSLEDSGHEELEEEEVQEEEAKPRLSEEGEAEDIMIVPETDPEPVLKMRQYFDKLIGSDKWHVLQPPESSNLYVTIRKLDVPGHPTGAYLSESIWKDCSVWDVKAVVSCIGARKIWDSTYEDGIFLHQVSKTCSLWHHKTKGFWTVSARDYVAFSSAYTSASCIDICSTSCTSDSYDHHALPTSAAGFVRARLDLWNWRLERLDMNTTSVKLINQANLQGWIPSYVPNSFSGHNPDLVMRAHQFFNKHGAPPDLTILEHGSLVNTSYDHHRQSWRCEYTQSATATTNDQAASASSSSTLAEVRIRKRSRRGYNVVIDPPPSSVKASTRTHDPYGVWLEISHRESDIIPHRGKILLLIKPGILEGQDQLVINGDVAVVHKDLAKSMKIKEKPLPLDEIDEDDGEPPPQITPQQRQRPSPIIKTATSSTAVPQPTVESTTEPNKQPENEEKTDESTEDNSITATIESLPKSPEMIAQSALAFLTRVSDQQFGWSNSTDKNGLTVSKRSGTAKLTNNSAETITQTFIGGEQMEIPEPSIIIKASKVIEGFSLEEVASIVTNTGNLRKQYDESVEEIEVLARTSNGCQIVRQLIKGIFPFKSREIFVSSCTAHEKAHLTTNPAAKRILYVEASIPNFPTTSDPSKRPPALFSLSGWILEAIDPYTTTTNHPIPSMRATHLTSLDLGSSVPTYMSNLVTTGFPKRMKAIEKLLHTQGPSPYLGQPYVAQAFTNGKLLDDLSVQGPIQWTMVDTSYDKDKFVFKCDANFQLSSSPKKPSSIVANMAPLPSKSNLSTSLLKSKQYQQQQQQPQQGSSFTGSITTSTSTGSISSVTTSGSTVKGGSTNNSSHPSIAQVGSTTTPPPSSTTTTSKTSGSSSTKSTDTGITLLRTIIDLRNYSKGYEIMINMKRRSNSNSNNNNNFNDEKDVSSTLSVNVSELAPEPSHLIANTNSEIVPRKHAVEISATTIASLTHDKIYALELQLIPVTEECLQKRGTRLTISGVLGEDDGKWHGVVVLNGKEMDVGSTVEVAAPLPLIDSPILSQFQQLHHDSGSSDQLDQDGQHQLLSQKQQHQHLDAHANEGETDQDEEPHEETVSMLGSGVVAAALGGVSASVNQIQDFRARMLLPFRSTSFLSGTPAEDDDDVFESPISSPSNSSSEGKEKKKDGDQNQASSSLPLQTKTTRHRRRSRHRSTSDVIAKRASSSRGRSSSTSMTNHTSRPTTINKSGFIAMLLLLFLLLIATMQVPTKDEVLDIYLNATKLRQLWRIPWMGGWHIEIIAVQQRS</sequence>
<feature type="region of interest" description="Disordered" evidence="1">
    <location>
        <begin position="1467"/>
        <end position="1550"/>
    </location>
</feature>
<protein>
    <recommendedName>
        <fullName evidence="2">START domain-containing protein</fullName>
    </recommendedName>
</protein>
<dbReference type="CDD" id="cd00177">
    <property type="entry name" value="START"/>
    <property type="match status" value="1"/>
</dbReference>